<dbReference type="InterPro" id="IPR016181">
    <property type="entry name" value="Acyl_CoA_acyltransferase"/>
</dbReference>
<evidence type="ECO:0008006" key="3">
    <source>
        <dbReference type="Google" id="ProtNLM"/>
    </source>
</evidence>
<dbReference type="RefSeq" id="WP_128982537.1">
    <property type="nucleotide sequence ID" value="NZ_PDKJ01000012.1"/>
</dbReference>
<evidence type="ECO:0000313" key="1">
    <source>
        <dbReference type="EMBL" id="RXJ66831.1"/>
    </source>
</evidence>
<comment type="caution">
    <text evidence="1">The sequence shown here is derived from an EMBL/GenBank/DDBJ whole genome shotgun (WGS) entry which is preliminary data.</text>
</comment>
<dbReference type="AlphaFoldDB" id="A0A4Q0YD64"/>
<evidence type="ECO:0000313" key="2">
    <source>
        <dbReference type="Proteomes" id="UP000290172"/>
    </source>
</evidence>
<dbReference type="EMBL" id="PDKJ01000012">
    <property type="protein sequence ID" value="RXJ66831.1"/>
    <property type="molecule type" value="Genomic_DNA"/>
</dbReference>
<reference evidence="1 2" key="1">
    <citation type="submission" date="2017-10" db="EMBL/GenBank/DDBJ databases">
        <title>Genomics of the genus Arcobacter.</title>
        <authorList>
            <person name="Perez-Cataluna A."/>
            <person name="Figueras M.J."/>
        </authorList>
    </citation>
    <scope>NUCLEOTIDE SEQUENCE [LARGE SCALE GENOMIC DNA]</scope>
    <source>
        <strain evidence="1 2">CECT 8993</strain>
    </source>
</reference>
<dbReference type="SUPFAM" id="SSF55729">
    <property type="entry name" value="Acyl-CoA N-acyltransferases (Nat)"/>
    <property type="match status" value="1"/>
</dbReference>
<dbReference type="Gene3D" id="3.40.630.30">
    <property type="match status" value="1"/>
</dbReference>
<proteinExistence type="predicted"/>
<accession>A0A4Q0YD64</accession>
<dbReference type="Proteomes" id="UP000290172">
    <property type="component" value="Unassembled WGS sequence"/>
</dbReference>
<protein>
    <recommendedName>
        <fullName evidence="3">UDP-4-amino-4, 6-dideoxy-N-acetyl-beta-L-altrosamine N-acetyltransferase</fullName>
    </recommendedName>
</protein>
<sequence length="177" mass="20864">MSLVLKNYTKLTKEQSLDILNIRNKKEIREKMTNSEIISKENHLKWMQSLSSSQDRYFAIFSDETLLGSLSFVKRDKKVSWGVFFEEGTNILILSSATYIFLDFIFTNISDIIYSEVKIENSKALSFNKSLGFCLQDEDDDYFYLSQDKKAWEEHKNSRFIKPIKKYLNTIEYKIEG</sequence>
<name>A0A4Q0YD64_9BACT</name>
<organism evidence="1 2">
    <name type="scientific">Halarcobacter ebronensis</name>
    <dbReference type="NCBI Taxonomy" id="1462615"/>
    <lineage>
        <taxon>Bacteria</taxon>
        <taxon>Pseudomonadati</taxon>
        <taxon>Campylobacterota</taxon>
        <taxon>Epsilonproteobacteria</taxon>
        <taxon>Campylobacterales</taxon>
        <taxon>Arcobacteraceae</taxon>
        <taxon>Halarcobacter</taxon>
    </lineage>
</organism>
<gene>
    <name evidence="1" type="ORF">CRV08_12255</name>
</gene>